<evidence type="ECO:0008006" key="6">
    <source>
        <dbReference type="Google" id="ProtNLM"/>
    </source>
</evidence>
<keyword evidence="3" id="KW-0812">Transmembrane</keyword>
<feature type="region of interest" description="Disordered" evidence="2">
    <location>
        <begin position="170"/>
        <end position="197"/>
    </location>
</feature>
<name>A0AAD5XS43_9FUNG</name>
<gene>
    <name evidence="4" type="ORF">HDU87_002237</name>
</gene>
<comment type="caution">
    <text evidence="4">The sequence shown here is derived from an EMBL/GenBank/DDBJ whole genome shotgun (WGS) entry which is preliminary data.</text>
</comment>
<feature type="compositionally biased region" description="Low complexity" evidence="2">
    <location>
        <begin position="563"/>
        <end position="581"/>
    </location>
</feature>
<keyword evidence="1" id="KW-0175">Coiled coil</keyword>
<keyword evidence="3" id="KW-1133">Transmembrane helix</keyword>
<evidence type="ECO:0000256" key="3">
    <source>
        <dbReference type="SAM" id="Phobius"/>
    </source>
</evidence>
<dbReference type="Proteomes" id="UP001212152">
    <property type="component" value="Unassembled WGS sequence"/>
</dbReference>
<feature type="region of interest" description="Disordered" evidence="2">
    <location>
        <begin position="659"/>
        <end position="698"/>
    </location>
</feature>
<keyword evidence="5" id="KW-1185">Reference proteome</keyword>
<evidence type="ECO:0000256" key="1">
    <source>
        <dbReference type="SAM" id="Coils"/>
    </source>
</evidence>
<feature type="compositionally biased region" description="Low complexity" evidence="2">
    <location>
        <begin position="659"/>
        <end position="677"/>
    </location>
</feature>
<protein>
    <recommendedName>
        <fullName evidence="6">SH3 domain-containing protein</fullName>
    </recommendedName>
</protein>
<evidence type="ECO:0000313" key="4">
    <source>
        <dbReference type="EMBL" id="KAJ3180014.1"/>
    </source>
</evidence>
<dbReference type="SUPFAM" id="SSF50044">
    <property type="entry name" value="SH3-domain"/>
    <property type="match status" value="1"/>
</dbReference>
<feature type="compositionally biased region" description="Polar residues" evidence="2">
    <location>
        <begin position="498"/>
        <end position="511"/>
    </location>
</feature>
<feature type="compositionally biased region" description="Polar residues" evidence="2">
    <location>
        <begin position="604"/>
        <end position="621"/>
    </location>
</feature>
<keyword evidence="3" id="KW-0472">Membrane</keyword>
<evidence type="ECO:0000313" key="5">
    <source>
        <dbReference type="Proteomes" id="UP001212152"/>
    </source>
</evidence>
<dbReference type="AlphaFoldDB" id="A0AAD5XS43"/>
<dbReference type="InterPro" id="IPR036028">
    <property type="entry name" value="SH3-like_dom_sf"/>
</dbReference>
<feature type="region of interest" description="Disordered" evidence="2">
    <location>
        <begin position="497"/>
        <end position="644"/>
    </location>
</feature>
<feature type="transmembrane region" description="Helical" evidence="3">
    <location>
        <begin position="432"/>
        <end position="454"/>
    </location>
</feature>
<dbReference type="EMBL" id="JADGJQ010000018">
    <property type="protein sequence ID" value="KAJ3180014.1"/>
    <property type="molecule type" value="Genomic_DNA"/>
</dbReference>
<evidence type="ECO:0000256" key="2">
    <source>
        <dbReference type="SAM" id="MobiDB-lite"/>
    </source>
</evidence>
<organism evidence="4 5">
    <name type="scientific">Geranomyces variabilis</name>
    <dbReference type="NCBI Taxonomy" id="109894"/>
    <lineage>
        <taxon>Eukaryota</taxon>
        <taxon>Fungi</taxon>
        <taxon>Fungi incertae sedis</taxon>
        <taxon>Chytridiomycota</taxon>
        <taxon>Chytridiomycota incertae sedis</taxon>
        <taxon>Chytridiomycetes</taxon>
        <taxon>Spizellomycetales</taxon>
        <taxon>Powellomycetaceae</taxon>
        <taxon>Geranomyces</taxon>
    </lineage>
</organism>
<sequence>MTLATALAELRQMEVVVSPAQKEELLKDLQLERENQRRQYEEKLRKAEERLMLRSREFWTSLPAELRGMTVRDFFTVEKKKRLGGEREGSYYAKPTASAGQNKDEAGDSLSWLDCSDVDEPESHEVRSLYTMIASCAPAGPVEVLTCFFVRRRRRWAFLLASPTAAATTTADAGPRKANLPSATELASDRQETSDPDLLPCSSSMSATTAAPGAYPALAGDPLKYPLVITQPDPKSNLTVVANSSPQITVTVQCITKYGACPTGTYLLYFTENNKVIGSYQNWPITAFPATAPFVNQFLMGGSDAILLRFPGASVFTNPSAADGIQGGQFKSTTPFTVDQPLLPLLWGVLDQTQPALATLPATVPATVPAAAAPAAANSATPVAAADPANSAAAPAANSGSSSPSSTQGVSASATSNADSIASSDGNSTQDLIIGFAVIGLIVVLVGIIVALLCRRRRKRRNGMAINNTVLGQPYMSSSVPSGFVGQSSVPSGFVGQPSGSVGQPMQNSNIAFAPYHPQVPPKETSPAPQRVPNSLFDRSLAEAREPAPVVMPAPPPRGTEEPSGSYAYYGSSQQSPSSPSVATRGNTLMSNSTADSSYDSSAPGRQNTIQSNSTSDTFSARPTVFGGPAANHSPFSYAGPHEPKLQDALRRDGFLHDASSTVPSVSDSSVSGAGKSKAPRAIPTHEVDSGVSQGDVDALENGAHDVDVLPPMYDSLVPAGSAPASTPARDVKSAFRHSTAAGGAEGIHPGAVVRATHAYARQHPDELDLEVGKALVVTQLLQDARARGFVLGTSVSGVFPLRCVTLVPDAHTQNFF</sequence>
<accession>A0AAD5XS43</accession>
<feature type="compositionally biased region" description="Low complexity" evidence="2">
    <location>
        <begin position="591"/>
        <end position="603"/>
    </location>
</feature>
<reference evidence="4" key="1">
    <citation type="submission" date="2020-05" db="EMBL/GenBank/DDBJ databases">
        <title>Phylogenomic resolution of chytrid fungi.</title>
        <authorList>
            <person name="Stajich J.E."/>
            <person name="Amses K."/>
            <person name="Simmons R."/>
            <person name="Seto K."/>
            <person name="Myers J."/>
            <person name="Bonds A."/>
            <person name="Quandt C.A."/>
            <person name="Barry K."/>
            <person name="Liu P."/>
            <person name="Grigoriev I."/>
            <person name="Longcore J.E."/>
            <person name="James T.Y."/>
        </authorList>
    </citation>
    <scope>NUCLEOTIDE SEQUENCE</scope>
    <source>
        <strain evidence="4">JEL0379</strain>
    </source>
</reference>
<dbReference type="Gene3D" id="2.30.30.40">
    <property type="entry name" value="SH3 Domains"/>
    <property type="match status" value="1"/>
</dbReference>
<proteinExistence type="predicted"/>
<feature type="coiled-coil region" evidence="1">
    <location>
        <begin position="26"/>
        <end position="57"/>
    </location>
</feature>
<feature type="region of interest" description="Disordered" evidence="2">
    <location>
        <begin position="392"/>
        <end position="412"/>
    </location>
</feature>